<keyword evidence="2" id="KW-0812">Transmembrane</keyword>
<evidence type="ECO:0000313" key="4">
    <source>
        <dbReference type="Proteomes" id="UP000039865"/>
    </source>
</evidence>
<evidence type="ECO:0000313" key="3">
    <source>
        <dbReference type="EMBL" id="CDW86196.1"/>
    </source>
</evidence>
<accession>A0A078AVT2</accession>
<dbReference type="InParanoid" id="A0A078AVT2"/>
<dbReference type="Proteomes" id="UP000039865">
    <property type="component" value="Unassembled WGS sequence"/>
</dbReference>
<sequence length="413" mass="48663">MDDNSLVMLVSSSDNSLIHRNHDKDTNTSQLSQSHLSQNNLMIEDDFSHRENEPDNESIQISQSSLKSKKQKKSSSNKKEEEKDKKIRRKNSWIVDMEDILDDEIELQSTFKGSKKLIEFVPIEDDEKLQQYQNLVMPVIVNLRQNTSQREQQNKKQRQIDDEEVNHQISQMNAATENYVPERGVFKKSQTKTESCINETLGDLQMQLIMSILQETLDIYRFKRIYNAELIMRLLSQKCLIKYAKLIPQKLITPRENLMQQQPQTRKEDQFLLDPCESLSKLFLDLGSYPIQYFTYTQTRSNTIMYIPPKSNENLIVLGSENQMHEFRFKYDIQLIYPEIINYQLQEDIDKINRYIRPIKQELFRTEKTLMLYIIIGLIVTGFLAILVGLLYSYIISIVFTIIFICGLIYMHL</sequence>
<keyword evidence="2" id="KW-1133">Transmembrane helix</keyword>
<feature type="compositionally biased region" description="Low complexity" evidence="1">
    <location>
        <begin position="27"/>
        <end position="41"/>
    </location>
</feature>
<dbReference type="EMBL" id="CCKQ01014438">
    <property type="protein sequence ID" value="CDW86196.1"/>
    <property type="molecule type" value="Genomic_DNA"/>
</dbReference>
<name>A0A078AVT2_STYLE</name>
<gene>
    <name evidence="3" type="primary">Contig14378.g15322</name>
    <name evidence="3" type="ORF">STYLEM_15287</name>
</gene>
<keyword evidence="4" id="KW-1185">Reference proteome</keyword>
<feature type="transmembrane region" description="Helical" evidence="2">
    <location>
        <begin position="394"/>
        <end position="411"/>
    </location>
</feature>
<feature type="compositionally biased region" description="Basic residues" evidence="1">
    <location>
        <begin position="67"/>
        <end position="76"/>
    </location>
</feature>
<reference evidence="3 4" key="1">
    <citation type="submission" date="2014-06" db="EMBL/GenBank/DDBJ databases">
        <authorList>
            <person name="Swart Estienne"/>
        </authorList>
    </citation>
    <scope>NUCLEOTIDE SEQUENCE [LARGE SCALE GENOMIC DNA]</scope>
    <source>
        <strain evidence="3 4">130c</strain>
    </source>
</reference>
<evidence type="ECO:0008006" key="5">
    <source>
        <dbReference type="Google" id="ProtNLM"/>
    </source>
</evidence>
<dbReference type="AlphaFoldDB" id="A0A078AVT2"/>
<proteinExistence type="predicted"/>
<protein>
    <recommendedName>
        <fullName evidence="5">Transmembrane protein</fullName>
    </recommendedName>
</protein>
<keyword evidence="2" id="KW-0472">Membrane</keyword>
<evidence type="ECO:0000256" key="1">
    <source>
        <dbReference type="SAM" id="MobiDB-lite"/>
    </source>
</evidence>
<feature type="region of interest" description="Disordered" evidence="1">
    <location>
        <begin position="17"/>
        <end position="86"/>
    </location>
</feature>
<organism evidence="3 4">
    <name type="scientific">Stylonychia lemnae</name>
    <name type="common">Ciliate</name>
    <dbReference type="NCBI Taxonomy" id="5949"/>
    <lineage>
        <taxon>Eukaryota</taxon>
        <taxon>Sar</taxon>
        <taxon>Alveolata</taxon>
        <taxon>Ciliophora</taxon>
        <taxon>Intramacronucleata</taxon>
        <taxon>Spirotrichea</taxon>
        <taxon>Stichotrichia</taxon>
        <taxon>Sporadotrichida</taxon>
        <taxon>Oxytrichidae</taxon>
        <taxon>Stylonychinae</taxon>
        <taxon>Stylonychia</taxon>
    </lineage>
</organism>
<evidence type="ECO:0000256" key="2">
    <source>
        <dbReference type="SAM" id="Phobius"/>
    </source>
</evidence>
<feature type="transmembrane region" description="Helical" evidence="2">
    <location>
        <begin position="370"/>
        <end position="388"/>
    </location>
</feature>